<dbReference type="GO" id="GO:0022857">
    <property type="term" value="F:transmembrane transporter activity"/>
    <property type="evidence" value="ECO:0007669"/>
    <property type="project" value="InterPro"/>
</dbReference>
<organism evidence="10 11">
    <name type="scientific">Bradyrhizobium lablabi</name>
    <dbReference type="NCBI Taxonomy" id="722472"/>
    <lineage>
        <taxon>Bacteria</taxon>
        <taxon>Pseudomonadati</taxon>
        <taxon>Pseudomonadota</taxon>
        <taxon>Alphaproteobacteria</taxon>
        <taxon>Hyphomicrobiales</taxon>
        <taxon>Nitrobacteraceae</taxon>
        <taxon>Bradyrhizobium</taxon>
    </lineage>
</organism>
<sequence>MSELYQALAQGLLIGSTYGLLALGMGLVYGVSGVVNFSHGDFISLGMFMCLALYSALSLDPYVSVIITVPVMTAIGALVYLFLIRPMVGHQFLMVVQLTLGLSLVLQNGILMVFGGQPARTPSVVESKLFLLGDVVLRVPHVIAFAVSFVLAGGLYIMLRSTDFGRSIRAVHQNAHAAALMGIDVGRVQVMTFALGIGILALAAALLLPGTPIQPTQGLRYTVITLLVVVLGGMTNFVGIMLGGLVIGIAEAFGTIYLEGPLGLLMPYIIFVLIMLFRPQGLTWSSSR</sequence>
<accession>A0A1M6W0Y5</accession>
<dbReference type="CDD" id="cd06582">
    <property type="entry name" value="TM_PBP1_LivH_like"/>
    <property type="match status" value="1"/>
</dbReference>
<dbReference type="OrthoDB" id="9807115at2"/>
<evidence type="ECO:0000256" key="4">
    <source>
        <dbReference type="ARBA" id="ARBA00022692"/>
    </source>
</evidence>
<evidence type="ECO:0000256" key="7">
    <source>
        <dbReference type="ARBA" id="ARBA00023136"/>
    </source>
</evidence>
<feature type="transmembrane region" description="Helical" evidence="9">
    <location>
        <begin position="135"/>
        <end position="159"/>
    </location>
</feature>
<feature type="transmembrane region" description="Helical" evidence="9">
    <location>
        <begin position="221"/>
        <end position="249"/>
    </location>
</feature>
<evidence type="ECO:0000256" key="5">
    <source>
        <dbReference type="ARBA" id="ARBA00022970"/>
    </source>
</evidence>
<keyword evidence="7 9" id="KW-0472">Membrane</keyword>
<keyword evidence="4 9" id="KW-0812">Transmembrane</keyword>
<proteinExistence type="inferred from homology"/>
<evidence type="ECO:0000256" key="6">
    <source>
        <dbReference type="ARBA" id="ARBA00022989"/>
    </source>
</evidence>
<gene>
    <name evidence="10" type="ORF">SAMN05444171_2158</name>
</gene>
<comment type="similarity">
    <text evidence="8">Belongs to the binding-protein-dependent transport system permease family. LivHM subfamily.</text>
</comment>
<evidence type="ECO:0000313" key="10">
    <source>
        <dbReference type="EMBL" id="SEC74325.1"/>
    </source>
</evidence>
<dbReference type="GO" id="GO:0005886">
    <property type="term" value="C:plasma membrane"/>
    <property type="evidence" value="ECO:0007669"/>
    <property type="project" value="UniProtKB-SubCell"/>
</dbReference>
<protein>
    <submittedName>
        <fullName evidence="10">Amino acid/amide ABC transporter membrane protein 1, HAAT family</fullName>
    </submittedName>
</protein>
<dbReference type="PANTHER" id="PTHR11795:SF445">
    <property type="entry name" value="AMINO ACID ABC TRANSPORTER PERMEASE PROTEIN"/>
    <property type="match status" value="1"/>
</dbReference>
<feature type="transmembrane region" description="Helical" evidence="9">
    <location>
        <begin position="12"/>
        <end position="35"/>
    </location>
</feature>
<dbReference type="GO" id="GO:0006865">
    <property type="term" value="P:amino acid transport"/>
    <property type="evidence" value="ECO:0007669"/>
    <property type="project" value="UniProtKB-KW"/>
</dbReference>
<feature type="transmembrane region" description="Helical" evidence="9">
    <location>
        <begin position="95"/>
        <end position="115"/>
    </location>
</feature>
<keyword evidence="2" id="KW-0813">Transport</keyword>
<dbReference type="InterPro" id="IPR052157">
    <property type="entry name" value="BCAA_transport_permease"/>
</dbReference>
<evidence type="ECO:0000256" key="8">
    <source>
        <dbReference type="ARBA" id="ARBA00037998"/>
    </source>
</evidence>
<name>A0A1M6W0Y5_9BRAD</name>
<comment type="subcellular location">
    <subcellularLocation>
        <location evidence="1">Cell membrane</location>
        <topology evidence="1">Multi-pass membrane protein</topology>
    </subcellularLocation>
</comment>
<keyword evidence="3" id="KW-1003">Cell membrane</keyword>
<reference evidence="10 11" key="1">
    <citation type="submission" date="2016-10" db="EMBL/GenBank/DDBJ databases">
        <authorList>
            <person name="de Groot N.N."/>
        </authorList>
    </citation>
    <scope>NUCLEOTIDE SEQUENCE [LARGE SCALE GENOMIC DNA]</scope>
    <source>
        <strain evidence="10 11">GAS522</strain>
    </source>
</reference>
<evidence type="ECO:0000256" key="2">
    <source>
        <dbReference type="ARBA" id="ARBA00022448"/>
    </source>
</evidence>
<dbReference type="InterPro" id="IPR001851">
    <property type="entry name" value="ABC_transp_permease"/>
</dbReference>
<dbReference type="RefSeq" id="WP_074818637.1">
    <property type="nucleotide sequence ID" value="NZ_FNTI01000001.1"/>
</dbReference>
<evidence type="ECO:0000256" key="9">
    <source>
        <dbReference type="SAM" id="Phobius"/>
    </source>
</evidence>
<evidence type="ECO:0000256" key="1">
    <source>
        <dbReference type="ARBA" id="ARBA00004651"/>
    </source>
</evidence>
<feature type="transmembrane region" description="Helical" evidence="9">
    <location>
        <begin position="65"/>
        <end position="83"/>
    </location>
</feature>
<dbReference type="PANTHER" id="PTHR11795">
    <property type="entry name" value="BRANCHED-CHAIN AMINO ACID TRANSPORT SYSTEM PERMEASE PROTEIN LIVH"/>
    <property type="match status" value="1"/>
</dbReference>
<evidence type="ECO:0000256" key="3">
    <source>
        <dbReference type="ARBA" id="ARBA00022475"/>
    </source>
</evidence>
<dbReference type="Proteomes" id="UP000183208">
    <property type="component" value="Unassembled WGS sequence"/>
</dbReference>
<feature type="transmembrane region" description="Helical" evidence="9">
    <location>
        <begin position="256"/>
        <end position="277"/>
    </location>
</feature>
<evidence type="ECO:0000313" key="11">
    <source>
        <dbReference type="Proteomes" id="UP000183208"/>
    </source>
</evidence>
<feature type="transmembrane region" description="Helical" evidence="9">
    <location>
        <begin position="42"/>
        <end position="59"/>
    </location>
</feature>
<keyword evidence="6 9" id="KW-1133">Transmembrane helix</keyword>
<dbReference type="EMBL" id="FNTI01000001">
    <property type="protein sequence ID" value="SEC74325.1"/>
    <property type="molecule type" value="Genomic_DNA"/>
</dbReference>
<dbReference type="Pfam" id="PF02653">
    <property type="entry name" value="BPD_transp_2"/>
    <property type="match status" value="1"/>
</dbReference>
<keyword evidence="5" id="KW-0029">Amino-acid transport</keyword>
<feature type="transmembrane region" description="Helical" evidence="9">
    <location>
        <begin position="190"/>
        <end position="209"/>
    </location>
</feature>
<dbReference type="AlphaFoldDB" id="A0A1M6W0Y5"/>